<dbReference type="Proteomes" id="UP000006443">
    <property type="component" value="Unassembled WGS sequence"/>
</dbReference>
<gene>
    <name evidence="2" type="ORF">DealDRAFT_0508</name>
</gene>
<feature type="domain" description="PIN" evidence="1">
    <location>
        <begin position="4"/>
        <end position="128"/>
    </location>
</feature>
<dbReference type="Gene3D" id="3.40.50.1010">
    <property type="entry name" value="5'-nuclease"/>
    <property type="match status" value="1"/>
</dbReference>
<evidence type="ECO:0000259" key="1">
    <source>
        <dbReference type="Pfam" id="PF01850"/>
    </source>
</evidence>
<keyword evidence="3" id="KW-1185">Reference proteome</keyword>
<organism evidence="2 3">
    <name type="scientific">Dethiobacter alkaliphilus AHT 1</name>
    <dbReference type="NCBI Taxonomy" id="555088"/>
    <lineage>
        <taxon>Bacteria</taxon>
        <taxon>Bacillati</taxon>
        <taxon>Bacillota</taxon>
        <taxon>Dethiobacteria</taxon>
        <taxon>Dethiobacterales</taxon>
        <taxon>Dethiobacteraceae</taxon>
        <taxon>Dethiobacter</taxon>
    </lineage>
</organism>
<dbReference type="InterPro" id="IPR002716">
    <property type="entry name" value="PIN_dom"/>
</dbReference>
<dbReference type="eggNOG" id="COG5611">
    <property type="taxonomic scope" value="Bacteria"/>
</dbReference>
<dbReference type="AlphaFoldDB" id="C0GDU5"/>
<proteinExistence type="predicted"/>
<dbReference type="Pfam" id="PF01850">
    <property type="entry name" value="PIN"/>
    <property type="match status" value="1"/>
</dbReference>
<name>C0GDU5_DETAL</name>
<evidence type="ECO:0000313" key="2">
    <source>
        <dbReference type="EMBL" id="EEG78578.1"/>
    </source>
</evidence>
<dbReference type="RefSeq" id="WP_008514560.1">
    <property type="nucleotide sequence ID" value="NZ_ACJM01000002.1"/>
</dbReference>
<dbReference type="PANTHER" id="PTHR38826:SF5">
    <property type="entry name" value="RIBONUCLEASE VAPC13"/>
    <property type="match status" value="1"/>
</dbReference>
<dbReference type="EMBL" id="ACJM01000002">
    <property type="protein sequence ID" value="EEG78578.1"/>
    <property type="molecule type" value="Genomic_DNA"/>
</dbReference>
<dbReference type="InterPro" id="IPR029060">
    <property type="entry name" value="PIN-like_dom_sf"/>
</dbReference>
<protein>
    <submittedName>
        <fullName evidence="2">Nucleic acid-binding protein</fullName>
    </submittedName>
</protein>
<dbReference type="OrthoDB" id="9789052at2"/>
<accession>C0GDU5</accession>
<dbReference type="SUPFAM" id="SSF88723">
    <property type="entry name" value="PIN domain-like"/>
    <property type="match status" value="1"/>
</dbReference>
<reference evidence="2 3" key="1">
    <citation type="submission" date="2009-02" db="EMBL/GenBank/DDBJ databases">
        <title>Sequencing of the draft genome and assembly of Dethiobacter alkaliphilus AHT 1.</title>
        <authorList>
            <consortium name="US DOE Joint Genome Institute (JGI-PGF)"/>
            <person name="Lucas S."/>
            <person name="Copeland A."/>
            <person name="Lapidus A."/>
            <person name="Glavina del Rio T."/>
            <person name="Dalin E."/>
            <person name="Tice H."/>
            <person name="Bruce D."/>
            <person name="Goodwin L."/>
            <person name="Pitluck S."/>
            <person name="Larimer F."/>
            <person name="Land M.L."/>
            <person name="Hauser L."/>
            <person name="Muyzer G."/>
        </authorList>
    </citation>
    <scope>NUCLEOTIDE SEQUENCE [LARGE SCALE GENOMIC DNA]</scope>
    <source>
        <strain evidence="2 3">AHT 1</strain>
    </source>
</reference>
<sequence length="134" mass="15504">MKRIIDANIVLRFLLNDIPEQAEQCALLLKRLEKNSEQTFLPDIILADIVWTLEKFYRVPKRRIGELLIPIINLRGLRCSSKETIRVALKTYAEKNIDWSDAFVGAQMLASQQYTIYSYDGDFDKIDGITRVVP</sequence>
<comment type="caution">
    <text evidence="2">The sequence shown here is derived from an EMBL/GenBank/DDBJ whole genome shotgun (WGS) entry which is preliminary data.</text>
</comment>
<dbReference type="STRING" id="555088.DealDRAFT_0508"/>
<dbReference type="InterPro" id="IPR052106">
    <property type="entry name" value="PINc/VapC_TA"/>
</dbReference>
<evidence type="ECO:0000313" key="3">
    <source>
        <dbReference type="Proteomes" id="UP000006443"/>
    </source>
</evidence>
<dbReference type="PANTHER" id="PTHR38826">
    <property type="entry name" value="RIBONUCLEASE VAPC13"/>
    <property type="match status" value="1"/>
</dbReference>